<name>A0A1R3L2R2_9ROSI</name>
<sequence>MASIASKIITSSRLSPLSRPSKAFFEIFININSIGIITGKLNTAINVALFSAFDAIPAIIVSVLANPIAPKMSAIKYKPTSPTGLPITRAYTPKPTNDNTSMSIEL</sequence>
<proteinExistence type="predicted"/>
<evidence type="ECO:0000313" key="3">
    <source>
        <dbReference type="EMBL" id="OMP13570.1"/>
    </source>
</evidence>
<dbReference type="EMBL" id="AWUE01003897">
    <property type="protein sequence ID" value="OMP13570.1"/>
    <property type="molecule type" value="Genomic_DNA"/>
</dbReference>
<organism evidence="3 4">
    <name type="scientific">Corchorus olitorius</name>
    <dbReference type="NCBI Taxonomy" id="93759"/>
    <lineage>
        <taxon>Eukaryota</taxon>
        <taxon>Viridiplantae</taxon>
        <taxon>Streptophyta</taxon>
        <taxon>Embryophyta</taxon>
        <taxon>Tracheophyta</taxon>
        <taxon>Spermatophyta</taxon>
        <taxon>Magnoliopsida</taxon>
        <taxon>eudicotyledons</taxon>
        <taxon>Gunneridae</taxon>
        <taxon>Pentapetalae</taxon>
        <taxon>rosids</taxon>
        <taxon>malvids</taxon>
        <taxon>Malvales</taxon>
        <taxon>Malvaceae</taxon>
        <taxon>Grewioideae</taxon>
        <taxon>Apeibeae</taxon>
        <taxon>Corchorus</taxon>
    </lineage>
</organism>
<protein>
    <submittedName>
        <fullName evidence="3">Granzyme C-like protein</fullName>
    </submittedName>
</protein>
<keyword evidence="2" id="KW-1133">Transmembrane helix</keyword>
<gene>
    <name evidence="3" type="ORF">COLO4_01401</name>
</gene>
<keyword evidence="2" id="KW-0472">Membrane</keyword>
<dbReference type="AlphaFoldDB" id="A0A1R3L2R2"/>
<accession>A0A1R3L2R2</accession>
<dbReference type="Proteomes" id="UP000187203">
    <property type="component" value="Unassembled WGS sequence"/>
</dbReference>
<reference evidence="4" key="1">
    <citation type="submission" date="2013-09" db="EMBL/GenBank/DDBJ databases">
        <title>Corchorus olitorius genome sequencing.</title>
        <authorList>
            <person name="Alam M."/>
            <person name="Haque M.S."/>
            <person name="Islam M.S."/>
            <person name="Emdad E.M."/>
            <person name="Islam M.M."/>
            <person name="Ahmed B."/>
            <person name="Halim A."/>
            <person name="Hossen Q.M.M."/>
            <person name="Hossain M.Z."/>
            <person name="Ahmed R."/>
            <person name="Khan M.M."/>
            <person name="Islam R."/>
            <person name="Rashid M.M."/>
            <person name="Khan S.A."/>
            <person name="Rahman M.S."/>
            <person name="Alam M."/>
            <person name="Yahiya A.S."/>
            <person name="Khan M.S."/>
            <person name="Azam M.S."/>
            <person name="Haque T."/>
            <person name="Lashkar M.Z.H."/>
            <person name="Akhand A.I."/>
            <person name="Morshed G."/>
            <person name="Roy S."/>
            <person name="Uddin K.S."/>
            <person name="Rabeya T."/>
            <person name="Hossain A.S."/>
            <person name="Chowdhury A."/>
            <person name="Snigdha A.R."/>
            <person name="Mortoza M.S."/>
            <person name="Matin S.A."/>
            <person name="Hoque S.M.E."/>
            <person name="Islam M.K."/>
            <person name="Roy D.K."/>
            <person name="Haider R."/>
            <person name="Moosa M.M."/>
            <person name="Elias S.M."/>
            <person name="Hasan A.M."/>
            <person name="Jahan S."/>
            <person name="Shafiuddin M."/>
            <person name="Mahmood N."/>
            <person name="Shommy N.S."/>
        </authorList>
    </citation>
    <scope>NUCLEOTIDE SEQUENCE [LARGE SCALE GENOMIC DNA]</scope>
    <source>
        <strain evidence="4">cv. O-4</strain>
    </source>
</reference>
<keyword evidence="4" id="KW-1185">Reference proteome</keyword>
<feature type="compositionally biased region" description="Polar residues" evidence="1">
    <location>
        <begin position="94"/>
        <end position="106"/>
    </location>
</feature>
<comment type="caution">
    <text evidence="3">The sequence shown here is derived from an EMBL/GenBank/DDBJ whole genome shotgun (WGS) entry which is preliminary data.</text>
</comment>
<feature type="region of interest" description="Disordered" evidence="1">
    <location>
        <begin position="86"/>
        <end position="106"/>
    </location>
</feature>
<evidence type="ECO:0000313" key="4">
    <source>
        <dbReference type="Proteomes" id="UP000187203"/>
    </source>
</evidence>
<evidence type="ECO:0000256" key="1">
    <source>
        <dbReference type="SAM" id="MobiDB-lite"/>
    </source>
</evidence>
<keyword evidence="2" id="KW-0812">Transmembrane</keyword>
<evidence type="ECO:0000256" key="2">
    <source>
        <dbReference type="SAM" id="Phobius"/>
    </source>
</evidence>
<feature type="transmembrane region" description="Helical" evidence="2">
    <location>
        <begin position="47"/>
        <end position="69"/>
    </location>
</feature>